<reference evidence="3 4" key="1">
    <citation type="submission" date="2015-07" db="EMBL/GenBank/DDBJ databases">
        <authorList>
            <person name="Noorani M."/>
        </authorList>
    </citation>
    <scope>NUCLEOTIDE SEQUENCE [LARGE SCALE GENOMIC DNA]</scope>
    <source>
        <strain evidence="3 4">NRRL B-24567</strain>
    </source>
</reference>
<evidence type="ECO:0000313" key="3">
    <source>
        <dbReference type="EMBL" id="KOT40734.1"/>
    </source>
</evidence>
<dbReference type="GO" id="GO:0046872">
    <property type="term" value="F:metal ion binding"/>
    <property type="evidence" value="ECO:0007669"/>
    <property type="project" value="UniProtKB-KW"/>
</dbReference>
<name>A0A0M9X9N2_9ACTN</name>
<dbReference type="Pfam" id="PF19086">
    <property type="entry name" value="Terpene_syn_C_2"/>
    <property type="match status" value="1"/>
</dbReference>
<dbReference type="InterPro" id="IPR048141">
    <property type="entry name" value="Eudesmol_syn"/>
</dbReference>
<dbReference type="NCBIfam" id="NF041564">
    <property type="entry name" value="eudesmol_syn"/>
    <property type="match status" value="1"/>
</dbReference>
<keyword evidence="4" id="KW-1185">Reference proteome</keyword>
<dbReference type="SFLD" id="SFLDG01020">
    <property type="entry name" value="Terpene_Cyclase_Like_2"/>
    <property type="match status" value="1"/>
</dbReference>
<dbReference type="PANTHER" id="PTHR35201:SF4">
    <property type="entry name" value="BETA-PINACENE SYNTHASE-RELATED"/>
    <property type="match status" value="1"/>
</dbReference>
<evidence type="ECO:0000313" key="4">
    <source>
        <dbReference type="Proteomes" id="UP000037773"/>
    </source>
</evidence>
<proteinExistence type="inferred from homology"/>
<dbReference type="RefSeq" id="WP_030821381.1">
    <property type="nucleotide sequence ID" value="NZ_JBFBKA010000002.1"/>
</dbReference>
<dbReference type="PATRIC" id="fig|36816.3.peg.2435"/>
<dbReference type="InterPro" id="IPR008949">
    <property type="entry name" value="Isoprenoid_synthase_dom_sf"/>
</dbReference>
<dbReference type="EMBL" id="LGCN01000119">
    <property type="protein sequence ID" value="KOT40734.1"/>
    <property type="molecule type" value="Genomic_DNA"/>
</dbReference>
<dbReference type="EC" id="4.2.3.-" evidence="2"/>
<sequence length="343" mass="38848">MSQDVRFDLPFDTPVSDHLEYARARHLRWVRETGLVRSRAGFEEYRSWDLPQAAARTYPYASAEDLVVLMNWFSLAFLFDDQFDAGRPDRAERIAEVARELIVTPLRPAGSTPRVACPITLAWAQVWARLSDGMSLTWQTRFAASWGRFLVAHCEEVDLAARGLAGTLGLDEYAAFRRRTVGIHHSIDAGERSRGFEVPAQAMAHPLMERLRDLAADTIGFMNDIHSFERERRRGDGHNLIAVLHRERGCSWEEAAAEAYGMTTARLTEYLELEERVPRMCDELGLDADERDRVRRGVEAIRHWINGNYEWALTTGRYAAVKEGPVATAEQAGRGSVDDLLTV</sequence>
<protein>
    <recommendedName>
        <fullName evidence="2">Terpene synthase</fullName>
        <ecNumber evidence="2">4.2.3.-</ecNumber>
    </recommendedName>
</protein>
<comment type="cofactor">
    <cofactor evidence="2">
        <name>Mg(2+)</name>
        <dbReference type="ChEBI" id="CHEBI:18420"/>
    </cofactor>
</comment>
<keyword evidence="1 2" id="KW-0456">Lyase</keyword>
<dbReference type="SUPFAM" id="SSF48576">
    <property type="entry name" value="Terpenoid synthases"/>
    <property type="match status" value="1"/>
</dbReference>
<dbReference type="GO" id="GO:0010333">
    <property type="term" value="F:terpene synthase activity"/>
    <property type="evidence" value="ECO:0007669"/>
    <property type="project" value="InterPro"/>
</dbReference>
<evidence type="ECO:0000256" key="1">
    <source>
        <dbReference type="ARBA" id="ARBA00023239"/>
    </source>
</evidence>
<dbReference type="AlphaFoldDB" id="A0A0M9X9N2"/>
<dbReference type="InterPro" id="IPR034686">
    <property type="entry name" value="Terpene_cyclase-like_2"/>
</dbReference>
<organism evidence="3 4">
    <name type="scientific">Streptomyces caelestis</name>
    <dbReference type="NCBI Taxonomy" id="36816"/>
    <lineage>
        <taxon>Bacteria</taxon>
        <taxon>Bacillati</taxon>
        <taxon>Actinomycetota</taxon>
        <taxon>Actinomycetes</taxon>
        <taxon>Kitasatosporales</taxon>
        <taxon>Streptomycetaceae</taxon>
        <taxon>Streptomyces</taxon>
    </lineage>
</organism>
<evidence type="ECO:0000256" key="2">
    <source>
        <dbReference type="RuleBase" id="RU366034"/>
    </source>
</evidence>
<comment type="caution">
    <text evidence="3">The sequence shown here is derived from an EMBL/GenBank/DDBJ whole genome shotgun (WGS) entry which is preliminary data.</text>
</comment>
<dbReference type="Gene3D" id="1.10.600.10">
    <property type="entry name" value="Farnesyl Diphosphate Synthase"/>
    <property type="match status" value="1"/>
</dbReference>
<accession>A0A0M9X9N2</accession>
<gene>
    <name evidence="3" type="ORF">ADK41_11285</name>
</gene>
<dbReference type="Proteomes" id="UP000037773">
    <property type="component" value="Unassembled WGS sequence"/>
</dbReference>
<dbReference type="OrthoDB" id="3676909at2"/>
<comment type="similarity">
    <text evidence="2">Belongs to the terpene synthase family.</text>
</comment>
<dbReference type="SFLD" id="SFLDS00005">
    <property type="entry name" value="Isoprenoid_Synthase_Type_I"/>
    <property type="match status" value="1"/>
</dbReference>
<keyword evidence="2" id="KW-0479">Metal-binding</keyword>
<dbReference type="PANTHER" id="PTHR35201">
    <property type="entry name" value="TERPENE SYNTHASE"/>
    <property type="match status" value="1"/>
</dbReference>
<keyword evidence="2" id="KW-0460">Magnesium</keyword>